<keyword evidence="1" id="KW-0472">Membrane</keyword>
<name>A0A0E2Q0A7_STRTR</name>
<keyword evidence="1" id="KW-0812">Transmembrane</keyword>
<dbReference type="RefSeq" id="WP_084829242.1">
    <property type="nucleotide sequence ID" value="NZ_KI929128.1"/>
</dbReference>
<dbReference type="InterPro" id="IPR018730">
    <property type="entry name" value="DUF2273"/>
</dbReference>
<dbReference type="AlphaFoldDB" id="A0A0E2Q0A7"/>
<evidence type="ECO:0000313" key="3">
    <source>
        <dbReference type="Proteomes" id="UP000024559"/>
    </source>
</evidence>
<reference evidence="2 3" key="1">
    <citation type="journal article" date="2014" name="Genome Announc.">
        <title>Genome Sequences of Streptococcus thermophilus Strains MTH17CL396 and M17PTZA496 from Fontina, an Italian PDO Cheese.</title>
        <authorList>
            <person name="Treu L."/>
            <person name="Vendramin V."/>
            <person name="Bovo B."/>
            <person name="Campanaro S."/>
            <person name="Corich V."/>
            <person name="Giacomini A."/>
        </authorList>
    </citation>
    <scope>NUCLEOTIDE SEQUENCE [LARGE SCALE GENOMIC DNA]</scope>
    <source>
        <strain evidence="2 3">M17PTZA496</strain>
    </source>
</reference>
<dbReference type="PROSITE" id="PS51257">
    <property type="entry name" value="PROKAR_LIPOPROTEIN"/>
    <property type="match status" value="1"/>
</dbReference>
<proteinExistence type="predicted"/>
<feature type="transmembrane region" description="Helical" evidence="1">
    <location>
        <begin position="7"/>
        <end position="27"/>
    </location>
</feature>
<organism evidence="2 3">
    <name type="scientific">Streptococcus thermophilus M17PTZA496</name>
    <dbReference type="NCBI Taxonomy" id="1433289"/>
    <lineage>
        <taxon>Bacteria</taxon>
        <taxon>Bacillati</taxon>
        <taxon>Bacillota</taxon>
        <taxon>Bacilli</taxon>
        <taxon>Lactobacillales</taxon>
        <taxon>Streptococcaceae</taxon>
        <taxon>Streptococcus</taxon>
    </lineage>
</organism>
<gene>
    <name evidence="2" type="ORF">X841_11700</name>
</gene>
<dbReference type="Pfam" id="PF10031">
    <property type="entry name" value="DUF2273"/>
    <property type="match status" value="1"/>
</dbReference>
<comment type="caution">
    <text evidence="2">The sequence shown here is derived from an EMBL/GenBank/DDBJ whole genome shotgun (WGS) entry which is preliminary data.</text>
</comment>
<accession>A0A0E2Q0A7</accession>
<dbReference type="HOGENOM" id="CLU_192686_5_0_9"/>
<dbReference type="PATRIC" id="fig|1433289.7.peg.2392"/>
<keyword evidence="1" id="KW-1133">Transmembrane helix</keyword>
<dbReference type="Proteomes" id="UP000024559">
    <property type="component" value="Unassembled WGS sequence"/>
</dbReference>
<protein>
    <submittedName>
        <fullName evidence="2">Membrane protein</fullName>
    </submittedName>
</protein>
<evidence type="ECO:0000313" key="2">
    <source>
        <dbReference type="EMBL" id="ETW87922.1"/>
    </source>
</evidence>
<dbReference type="EMBL" id="AZJT01000080">
    <property type="protein sequence ID" value="ETW87922.1"/>
    <property type="molecule type" value="Genomic_DNA"/>
</dbReference>
<sequence length="56" mass="6516">MEWFKKYQYSFLSGLAGVILACFILSYGFFKTLFVLICATLGVEVGYYIQQKQLFK</sequence>
<evidence type="ECO:0000256" key="1">
    <source>
        <dbReference type="SAM" id="Phobius"/>
    </source>
</evidence>